<protein>
    <submittedName>
        <fullName evidence="4">Elongation factor P-like protein</fullName>
    </submittedName>
</protein>
<dbReference type="PANTHER" id="PTHR30053">
    <property type="entry name" value="ELONGATION FACTOR P"/>
    <property type="match status" value="1"/>
</dbReference>
<dbReference type="PIRSF" id="PIRSF005901">
    <property type="entry name" value="EF-P"/>
    <property type="match status" value="1"/>
</dbReference>
<dbReference type="GO" id="GO:0043043">
    <property type="term" value="P:peptide biosynthetic process"/>
    <property type="evidence" value="ECO:0007669"/>
    <property type="project" value="InterPro"/>
</dbReference>
<keyword evidence="5" id="KW-1185">Reference proteome</keyword>
<dbReference type="SUPFAM" id="SSF50104">
    <property type="entry name" value="Translation proteins SH3-like domain"/>
    <property type="match status" value="1"/>
</dbReference>
<proteinExistence type="inferred from homology"/>
<dbReference type="InterPro" id="IPR020599">
    <property type="entry name" value="Transl_elong_fac_P/YeiP"/>
</dbReference>
<dbReference type="NCBIfam" id="NF001810">
    <property type="entry name" value="PRK00529.1"/>
    <property type="match status" value="1"/>
</dbReference>
<name>A0A517LYH5_9BACT</name>
<dbReference type="PANTHER" id="PTHR30053:SF14">
    <property type="entry name" value="TRANSLATION ELONGATION FACTOR KOW-LIKE DOMAIN-CONTAINING PROTEIN"/>
    <property type="match status" value="1"/>
</dbReference>
<accession>A0A517LYH5</accession>
<dbReference type="FunFam" id="2.40.50.140:FF:000004">
    <property type="entry name" value="Elongation factor P"/>
    <property type="match status" value="1"/>
</dbReference>
<dbReference type="Pfam" id="PF01132">
    <property type="entry name" value="EFP"/>
    <property type="match status" value="1"/>
</dbReference>
<dbReference type="PROSITE" id="PS01275">
    <property type="entry name" value="EFP"/>
    <property type="match status" value="1"/>
</dbReference>
<dbReference type="InterPro" id="IPR014722">
    <property type="entry name" value="Rib_uL2_dom2"/>
</dbReference>
<dbReference type="Pfam" id="PF09285">
    <property type="entry name" value="Elong-fact-P_C"/>
    <property type="match status" value="1"/>
</dbReference>
<dbReference type="InterPro" id="IPR012340">
    <property type="entry name" value="NA-bd_OB-fold"/>
</dbReference>
<evidence type="ECO:0000313" key="5">
    <source>
        <dbReference type="Proteomes" id="UP000319557"/>
    </source>
</evidence>
<dbReference type="GO" id="GO:0003746">
    <property type="term" value="F:translation elongation factor activity"/>
    <property type="evidence" value="ECO:0007669"/>
    <property type="project" value="UniProtKB-KW"/>
</dbReference>
<reference evidence="4 5" key="1">
    <citation type="submission" date="2019-02" db="EMBL/GenBank/DDBJ databases">
        <title>Deep-cultivation of Planctomycetes and their phenomic and genomic characterization uncovers novel biology.</title>
        <authorList>
            <person name="Wiegand S."/>
            <person name="Jogler M."/>
            <person name="Boedeker C."/>
            <person name="Pinto D."/>
            <person name="Vollmers J."/>
            <person name="Rivas-Marin E."/>
            <person name="Kohn T."/>
            <person name="Peeters S.H."/>
            <person name="Heuer A."/>
            <person name="Rast P."/>
            <person name="Oberbeckmann S."/>
            <person name="Bunk B."/>
            <person name="Jeske O."/>
            <person name="Meyerdierks A."/>
            <person name="Storesund J.E."/>
            <person name="Kallscheuer N."/>
            <person name="Luecker S."/>
            <person name="Lage O.M."/>
            <person name="Pohl T."/>
            <person name="Merkel B.J."/>
            <person name="Hornburger P."/>
            <person name="Mueller R.-W."/>
            <person name="Bruemmer F."/>
            <person name="Labrenz M."/>
            <person name="Spormann A.M."/>
            <person name="Op den Camp H."/>
            <person name="Overmann J."/>
            <person name="Amann R."/>
            <person name="Jetten M.S.M."/>
            <person name="Mascher T."/>
            <person name="Medema M.H."/>
            <person name="Devos D.P."/>
            <person name="Kaster A.-K."/>
            <person name="Ovreas L."/>
            <person name="Rohde M."/>
            <person name="Galperin M.Y."/>
            <person name="Jogler C."/>
        </authorList>
    </citation>
    <scope>NUCLEOTIDE SEQUENCE [LARGE SCALE GENOMIC DNA]</scope>
    <source>
        <strain evidence="4 5">EC9</strain>
    </source>
</reference>
<dbReference type="AlphaFoldDB" id="A0A517LYH5"/>
<dbReference type="InterPro" id="IPR015365">
    <property type="entry name" value="Elong-fact-P_C"/>
</dbReference>
<feature type="domain" description="Translation elongation factor P/YeiP central" evidence="3">
    <location>
        <begin position="68"/>
        <end position="123"/>
    </location>
</feature>
<dbReference type="Gene3D" id="2.40.50.140">
    <property type="entry name" value="Nucleic acid-binding proteins"/>
    <property type="match status" value="2"/>
</dbReference>
<sequence length="187" mass="20709">MQAKEIKTGTVVVYNGDPLLILGIQVQTPSARGAATLYKFRGRNLVSRQKVDLTLKGTDALEMADFHKRDVQVMYRDAEQIHLMDTENYNQYAMNLDDVGDQLLYLSEGLEGIRALIYNDGPVGLELPASVEMDITQCDPAVKGNSATSRSKPATLETGLVIQVPEYIKDGERIKVDTRTGEFLSRA</sequence>
<dbReference type="SMART" id="SM00841">
    <property type="entry name" value="Elong-fact-P_C"/>
    <property type="match status" value="1"/>
</dbReference>
<evidence type="ECO:0000259" key="2">
    <source>
        <dbReference type="SMART" id="SM00841"/>
    </source>
</evidence>
<feature type="domain" description="Elongation factor P C-terminal" evidence="2">
    <location>
        <begin position="131"/>
        <end position="186"/>
    </location>
</feature>
<dbReference type="SMART" id="SM01185">
    <property type="entry name" value="EFP"/>
    <property type="match status" value="1"/>
</dbReference>
<dbReference type="InterPro" id="IPR013185">
    <property type="entry name" value="Transl_elong_KOW-like"/>
</dbReference>
<dbReference type="InterPro" id="IPR008991">
    <property type="entry name" value="Translation_prot_SH3-like_sf"/>
</dbReference>
<evidence type="ECO:0000313" key="4">
    <source>
        <dbReference type="EMBL" id="QDS87678.1"/>
    </source>
</evidence>
<dbReference type="SUPFAM" id="SSF50249">
    <property type="entry name" value="Nucleic acid-binding proteins"/>
    <property type="match status" value="2"/>
</dbReference>
<keyword evidence="4" id="KW-0648">Protein biosynthesis</keyword>
<dbReference type="Gene3D" id="2.30.30.30">
    <property type="match status" value="1"/>
</dbReference>
<dbReference type="KEGG" id="ruv:EC9_18570"/>
<dbReference type="OrthoDB" id="9801844at2"/>
<organism evidence="4 5">
    <name type="scientific">Rosistilla ulvae</name>
    <dbReference type="NCBI Taxonomy" id="1930277"/>
    <lineage>
        <taxon>Bacteria</taxon>
        <taxon>Pseudomonadati</taxon>
        <taxon>Planctomycetota</taxon>
        <taxon>Planctomycetia</taxon>
        <taxon>Pirellulales</taxon>
        <taxon>Pirellulaceae</taxon>
        <taxon>Rosistilla</taxon>
    </lineage>
</organism>
<dbReference type="CDD" id="cd05794">
    <property type="entry name" value="S1_EF-P_repeat_2"/>
    <property type="match status" value="1"/>
</dbReference>
<dbReference type="Proteomes" id="UP000319557">
    <property type="component" value="Chromosome"/>
</dbReference>
<dbReference type="InterPro" id="IPR013852">
    <property type="entry name" value="Transl_elong_P/YeiP_CS"/>
</dbReference>
<gene>
    <name evidence="4" type="primary">yeiP</name>
    <name evidence="4" type="ORF">EC9_18570</name>
</gene>
<evidence type="ECO:0000256" key="1">
    <source>
        <dbReference type="ARBA" id="ARBA00009479"/>
    </source>
</evidence>
<dbReference type="InterPro" id="IPR001059">
    <property type="entry name" value="Transl_elong_P/YeiP_cen"/>
</dbReference>
<comment type="similarity">
    <text evidence="1">Belongs to the elongation factor P family.</text>
</comment>
<dbReference type="RefSeq" id="WP_145120090.1">
    <property type="nucleotide sequence ID" value="NZ_CP036261.1"/>
</dbReference>
<dbReference type="EMBL" id="CP036261">
    <property type="protein sequence ID" value="QDS87678.1"/>
    <property type="molecule type" value="Genomic_DNA"/>
</dbReference>
<dbReference type="Pfam" id="PF08207">
    <property type="entry name" value="EFP_N"/>
    <property type="match status" value="1"/>
</dbReference>
<dbReference type="GO" id="GO:0005829">
    <property type="term" value="C:cytosol"/>
    <property type="evidence" value="ECO:0007669"/>
    <property type="project" value="UniProtKB-ARBA"/>
</dbReference>
<keyword evidence="4" id="KW-0251">Elongation factor</keyword>
<evidence type="ECO:0000259" key="3">
    <source>
        <dbReference type="SMART" id="SM01185"/>
    </source>
</evidence>